<feature type="transmembrane region" description="Helical" evidence="6">
    <location>
        <begin position="67"/>
        <end position="91"/>
    </location>
</feature>
<dbReference type="Proteomes" id="UP000012073">
    <property type="component" value="Unassembled WGS sequence"/>
</dbReference>
<dbReference type="InterPro" id="IPR026673">
    <property type="entry name" value="SPEC3/Stum"/>
</dbReference>
<keyword evidence="8" id="KW-1185">Reference proteome</keyword>
<evidence type="ECO:0000256" key="1">
    <source>
        <dbReference type="ARBA" id="ARBA00004141"/>
    </source>
</evidence>
<keyword evidence="2 6" id="KW-0812">Transmembrane</keyword>
<evidence type="ECO:0000256" key="3">
    <source>
        <dbReference type="ARBA" id="ARBA00022989"/>
    </source>
</evidence>
<proteinExistence type="predicted"/>
<feature type="transmembrane region" description="Helical" evidence="6">
    <location>
        <begin position="6"/>
        <end position="24"/>
    </location>
</feature>
<dbReference type="OrthoDB" id="361532at2759"/>
<organism evidence="7 8">
    <name type="scientific">Chondrus crispus</name>
    <name type="common">Carrageen Irish moss</name>
    <name type="synonym">Polymorpha crispa</name>
    <dbReference type="NCBI Taxonomy" id="2769"/>
    <lineage>
        <taxon>Eukaryota</taxon>
        <taxon>Rhodophyta</taxon>
        <taxon>Florideophyceae</taxon>
        <taxon>Rhodymeniophycidae</taxon>
        <taxon>Gigartinales</taxon>
        <taxon>Gigartinaceae</taxon>
        <taxon>Chondrus</taxon>
    </lineage>
</organism>
<evidence type="ECO:0000313" key="8">
    <source>
        <dbReference type="Proteomes" id="UP000012073"/>
    </source>
</evidence>
<evidence type="ECO:0000256" key="6">
    <source>
        <dbReference type="SAM" id="Phobius"/>
    </source>
</evidence>
<dbReference type="Gramene" id="CDF32743">
    <property type="protein sequence ID" value="CDF32743"/>
    <property type="gene ID" value="CHC_T00001654001"/>
</dbReference>
<evidence type="ECO:0000313" key="7">
    <source>
        <dbReference type="EMBL" id="CDF32743.1"/>
    </source>
</evidence>
<reference evidence="8" key="1">
    <citation type="journal article" date="2013" name="Proc. Natl. Acad. Sci. U.S.A.">
        <title>Genome structure and metabolic features in the red seaweed Chondrus crispus shed light on evolution of the Archaeplastida.</title>
        <authorList>
            <person name="Collen J."/>
            <person name="Porcel B."/>
            <person name="Carre W."/>
            <person name="Ball S.G."/>
            <person name="Chaparro C."/>
            <person name="Tonon T."/>
            <person name="Barbeyron T."/>
            <person name="Michel G."/>
            <person name="Noel B."/>
            <person name="Valentin K."/>
            <person name="Elias M."/>
            <person name="Artiguenave F."/>
            <person name="Arun A."/>
            <person name="Aury J.M."/>
            <person name="Barbosa-Neto J.F."/>
            <person name="Bothwell J.H."/>
            <person name="Bouget F.Y."/>
            <person name="Brillet L."/>
            <person name="Cabello-Hurtado F."/>
            <person name="Capella-Gutierrez S."/>
            <person name="Charrier B."/>
            <person name="Cladiere L."/>
            <person name="Cock J.M."/>
            <person name="Coelho S.M."/>
            <person name="Colleoni C."/>
            <person name="Czjzek M."/>
            <person name="Da Silva C."/>
            <person name="Delage L."/>
            <person name="Denoeud F."/>
            <person name="Deschamps P."/>
            <person name="Dittami S.M."/>
            <person name="Gabaldon T."/>
            <person name="Gachon C.M."/>
            <person name="Groisillier A."/>
            <person name="Herve C."/>
            <person name="Jabbari K."/>
            <person name="Katinka M."/>
            <person name="Kloareg B."/>
            <person name="Kowalczyk N."/>
            <person name="Labadie K."/>
            <person name="Leblanc C."/>
            <person name="Lopez P.J."/>
            <person name="McLachlan D.H."/>
            <person name="Meslet-Cladiere L."/>
            <person name="Moustafa A."/>
            <person name="Nehr Z."/>
            <person name="Nyvall Collen P."/>
            <person name="Panaud O."/>
            <person name="Partensky F."/>
            <person name="Poulain J."/>
            <person name="Rensing S.A."/>
            <person name="Rousvoal S."/>
            <person name="Samson G."/>
            <person name="Symeonidi A."/>
            <person name="Weissenbach J."/>
            <person name="Zambounis A."/>
            <person name="Wincker P."/>
            <person name="Boyen C."/>
        </authorList>
    </citation>
    <scope>NUCLEOTIDE SEQUENCE [LARGE SCALE GENOMIC DNA]</scope>
    <source>
        <strain evidence="8">cv. Stackhouse</strain>
    </source>
</reference>
<feature type="compositionally biased region" description="Pro residues" evidence="5">
    <location>
        <begin position="193"/>
        <end position="203"/>
    </location>
</feature>
<sequence length="203" mass="22544">MGLTRFVSASCTFLHVCTLLFPPLTTPKLDALPQEMSMIILAINVFFPGVGTMIAGCMGTKNNCSTITVGILQLLLSVFLIGWIWAIIWSVMLYKKVAKQNVPTTHNQQTQHHTQPQPQPPHKPAEPQQAYVEQPYVAQPYVEQPHAPQPPHKPEEPQQPYVQQPYVSQPYVQQPYAPPPPPPAPFTHAPPQFTGPPPPPAQQ</sequence>
<dbReference type="PANTHER" id="PTHR21676:SF6">
    <property type="entry name" value="PROTEIN STUM"/>
    <property type="match status" value="1"/>
</dbReference>
<evidence type="ECO:0000256" key="2">
    <source>
        <dbReference type="ARBA" id="ARBA00022692"/>
    </source>
</evidence>
<keyword evidence="3 6" id="KW-1133">Transmembrane helix</keyword>
<dbReference type="RefSeq" id="XP_005712514.1">
    <property type="nucleotide sequence ID" value="XM_005712457.1"/>
</dbReference>
<comment type="subcellular location">
    <subcellularLocation>
        <location evidence="1">Membrane</location>
        <topology evidence="1">Multi-pass membrane protein</topology>
    </subcellularLocation>
</comment>
<evidence type="ECO:0000256" key="4">
    <source>
        <dbReference type="ARBA" id="ARBA00023136"/>
    </source>
</evidence>
<keyword evidence="4 6" id="KW-0472">Membrane</keyword>
<feature type="compositionally biased region" description="Low complexity" evidence="5">
    <location>
        <begin position="158"/>
        <end position="175"/>
    </location>
</feature>
<dbReference type="EMBL" id="HG001566">
    <property type="protein sequence ID" value="CDF32743.1"/>
    <property type="molecule type" value="Genomic_DNA"/>
</dbReference>
<feature type="region of interest" description="Disordered" evidence="5">
    <location>
        <begin position="104"/>
        <end position="129"/>
    </location>
</feature>
<feature type="compositionally biased region" description="Pro residues" evidence="5">
    <location>
        <begin position="176"/>
        <end position="185"/>
    </location>
</feature>
<dbReference type="GeneID" id="17320235"/>
<dbReference type="Pfam" id="PF15795">
    <property type="entry name" value="Spec3"/>
    <property type="match status" value="1"/>
</dbReference>
<dbReference type="GO" id="GO:0016020">
    <property type="term" value="C:membrane"/>
    <property type="evidence" value="ECO:0007669"/>
    <property type="project" value="UniProtKB-SubCell"/>
</dbReference>
<gene>
    <name evidence="7" type="ORF">CHC_T00001654001</name>
</gene>
<dbReference type="KEGG" id="ccp:CHC_T00001654001"/>
<feature type="transmembrane region" description="Helical" evidence="6">
    <location>
        <begin position="36"/>
        <end position="55"/>
    </location>
</feature>
<feature type="compositionally biased region" description="Low complexity" evidence="5">
    <location>
        <begin position="104"/>
        <end position="116"/>
    </location>
</feature>
<protein>
    <submittedName>
        <fullName evidence="7">Uncharacterized protein</fullName>
    </submittedName>
</protein>
<dbReference type="PANTHER" id="PTHR21676">
    <property type="entry name" value="PROTEIN STUM"/>
    <property type="match status" value="1"/>
</dbReference>
<name>R7Q4E7_CHOCR</name>
<dbReference type="AlphaFoldDB" id="R7Q4E7"/>
<feature type="region of interest" description="Disordered" evidence="5">
    <location>
        <begin position="141"/>
        <end position="203"/>
    </location>
</feature>
<accession>R7Q4E7</accession>
<evidence type="ECO:0000256" key="5">
    <source>
        <dbReference type="SAM" id="MobiDB-lite"/>
    </source>
</evidence>